<feature type="compositionally biased region" description="Pro residues" evidence="4">
    <location>
        <begin position="13"/>
        <end position="23"/>
    </location>
</feature>
<dbReference type="InterPro" id="IPR009003">
    <property type="entry name" value="Peptidase_S1_PA"/>
</dbReference>
<evidence type="ECO:0000256" key="3">
    <source>
        <dbReference type="ARBA" id="ARBA00022801"/>
    </source>
</evidence>
<keyword evidence="3" id="KW-0378">Hydrolase</keyword>
<name>A0ABZ2ZW70_9MICC</name>
<dbReference type="PROSITE" id="PS50106">
    <property type="entry name" value="PDZ"/>
    <property type="match status" value="1"/>
</dbReference>
<feature type="region of interest" description="Disordered" evidence="4">
    <location>
        <begin position="1"/>
        <end position="148"/>
    </location>
</feature>
<dbReference type="Pfam" id="PF13365">
    <property type="entry name" value="Trypsin_2"/>
    <property type="match status" value="1"/>
</dbReference>
<sequence length="538" mass="53329">MSEQYGGAEGPQRPLPPRPPAPPSSSEEDTAGRGEGQTQQFPDHPDTHAPTQPLAPQSSPSEQASPTGQGHEPHQPQQEHASASSSEPGARHAQTPPSGQPFYGQPAPGVAAPPSYGPASGGYSGSGYGQDPYGPGHQPAAQPPKRKFGAGTLITGMVLAGLLGGGTAVAANSWLDNDAAPQSTGQAQTVVVNNDDSVNAVTAAAVKASPSVVTIDVAASGSSGTGSGIILDDDGHILTNTHVVTLGGTAASPSVEVQLNDGRVFSATVVGTDPVSDLAVIKVDADDLTPATLGDSNDLNVGDTVIAIGAPLGLAGTVTDGIVSTLNRTISVQSSAAPEETESDGSGEDDGFGFRFAPPDGTSQEQSAAGSSIYLDVIQTDAAINHGNSGGALVNTEGDVIGVNVAIASASEESGSIGVGFAVPMSYAERVANEIIDNGSATHGFLGVSVTPASASSSSSFTVGAEVAENPASGTPAADAGLKQGDVITSVNGIPVTDAQSLTAAIRMQAAGSKATIDYTRGSDTDSVDVTLGNSADQ</sequence>
<dbReference type="PANTHER" id="PTHR43343:SF3">
    <property type="entry name" value="PROTEASE DO-LIKE 8, CHLOROPLASTIC"/>
    <property type="match status" value="1"/>
</dbReference>
<evidence type="ECO:0000313" key="6">
    <source>
        <dbReference type="EMBL" id="WZP16453.1"/>
    </source>
</evidence>
<dbReference type="InterPro" id="IPR001478">
    <property type="entry name" value="PDZ"/>
</dbReference>
<dbReference type="Pfam" id="PF13180">
    <property type="entry name" value="PDZ_2"/>
    <property type="match status" value="1"/>
</dbReference>
<comment type="similarity">
    <text evidence="1">Belongs to the peptidase S1C family.</text>
</comment>
<dbReference type="InterPro" id="IPR051201">
    <property type="entry name" value="Chloro_Bact_Ser_Proteases"/>
</dbReference>
<dbReference type="SMART" id="SM00228">
    <property type="entry name" value="PDZ"/>
    <property type="match status" value="1"/>
</dbReference>
<gene>
    <name evidence="6" type="ORF">AAE021_02360</name>
</gene>
<dbReference type="RefSeq" id="WP_342024065.1">
    <property type="nucleotide sequence ID" value="NZ_CP151657.1"/>
</dbReference>
<feature type="region of interest" description="Disordered" evidence="4">
    <location>
        <begin position="331"/>
        <end position="369"/>
    </location>
</feature>
<dbReference type="PRINTS" id="PR00834">
    <property type="entry name" value="PROTEASES2C"/>
</dbReference>
<dbReference type="Gene3D" id="2.40.10.10">
    <property type="entry name" value="Trypsin-like serine proteases"/>
    <property type="match status" value="2"/>
</dbReference>
<proteinExistence type="inferred from homology"/>
<accession>A0ABZ2ZW70</accession>
<organism evidence="6 7">
    <name type="scientific">Arthrobacter citreus</name>
    <dbReference type="NCBI Taxonomy" id="1670"/>
    <lineage>
        <taxon>Bacteria</taxon>
        <taxon>Bacillati</taxon>
        <taxon>Actinomycetota</taxon>
        <taxon>Actinomycetes</taxon>
        <taxon>Micrococcales</taxon>
        <taxon>Micrococcaceae</taxon>
        <taxon>Arthrobacter</taxon>
    </lineage>
</organism>
<dbReference type="PANTHER" id="PTHR43343">
    <property type="entry name" value="PEPTIDASE S12"/>
    <property type="match status" value="1"/>
</dbReference>
<evidence type="ECO:0000259" key="5">
    <source>
        <dbReference type="PROSITE" id="PS50106"/>
    </source>
</evidence>
<dbReference type="EMBL" id="CP151657">
    <property type="protein sequence ID" value="WZP16453.1"/>
    <property type="molecule type" value="Genomic_DNA"/>
</dbReference>
<feature type="compositionally biased region" description="Gly residues" evidence="4">
    <location>
        <begin position="119"/>
        <end position="128"/>
    </location>
</feature>
<dbReference type="Gene3D" id="2.30.42.10">
    <property type="match status" value="1"/>
</dbReference>
<dbReference type="Proteomes" id="UP001448858">
    <property type="component" value="Chromosome"/>
</dbReference>
<dbReference type="InterPro" id="IPR001940">
    <property type="entry name" value="Peptidase_S1C"/>
</dbReference>
<feature type="domain" description="PDZ" evidence="5">
    <location>
        <begin position="435"/>
        <end position="523"/>
    </location>
</feature>
<dbReference type="SUPFAM" id="SSF50494">
    <property type="entry name" value="Trypsin-like serine proteases"/>
    <property type="match status" value="1"/>
</dbReference>
<evidence type="ECO:0000313" key="7">
    <source>
        <dbReference type="Proteomes" id="UP001448858"/>
    </source>
</evidence>
<feature type="compositionally biased region" description="Low complexity" evidence="4">
    <location>
        <begin position="106"/>
        <end position="118"/>
    </location>
</feature>
<evidence type="ECO:0000256" key="1">
    <source>
        <dbReference type="ARBA" id="ARBA00010541"/>
    </source>
</evidence>
<evidence type="ECO:0000256" key="4">
    <source>
        <dbReference type="SAM" id="MobiDB-lite"/>
    </source>
</evidence>
<dbReference type="InterPro" id="IPR043504">
    <property type="entry name" value="Peptidase_S1_PA_chymotrypsin"/>
</dbReference>
<feature type="compositionally biased region" description="Low complexity" evidence="4">
    <location>
        <begin position="52"/>
        <end position="80"/>
    </location>
</feature>
<feature type="region of interest" description="Disordered" evidence="4">
    <location>
        <begin position="518"/>
        <end position="538"/>
    </location>
</feature>
<feature type="compositionally biased region" description="Acidic residues" evidence="4">
    <location>
        <begin position="339"/>
        <end position="351"/>
    </location>
</feature>
<dbReference type="SUPFAM" id="SSF50156">
    <property type="entry name" value="PDZ domain-like"/>
    <property type="match status" value="1"/>
</dbReference>
<keyword evidence="7" id="KW-1185">Reference proteome</keyword>
<dbReference type="InterPro" id="IPR036034">
    <property type="entry name" value="PDZ_sf"/>
</dbReference>
<reference evidence="6 7" key="1">
    <citation type="submission" date="2024-04" db="EMBL/GenBank/DDBJ databases">
        <title>Arthrobacter sp. from Plains bison fecal sample.</title>
        <authorList>
            <person name="Ruzzini A."/>
        </authorList>
    </citation>
    <scope>NUCLEOTIDE SEQUENCE [LARGE SCALE GENOMIC DNA]</scope>
    <source>
        <strain evidence="6 7">EINP1</strain>
    </source>
</reference>
<dbReference type="CDD" id="cd06779">
    <property type="entry name" value="cpPDZ_Deg_HtrA-like"/>
    <property type="match status" value="1"/>
</dbReference>
<keyword evidence="2" id="KW-0645">Protease</keyword>
<protein>
    <submittedName>
        <fullName evidence="6">Trypsin-like peptidase domain-containing protein</fullName>
    </submittedName>
</protein>
<evidence type="ECO:0000256" key="2">
    <source>
        <dbReference type="ARBA" id="ARBA00022670"/>
    </source>
</evidence>